<dbReference type="Gene3D" id="2.60.40.3110">
    <property type="match status" value="1"/>
</dbReference>
<keyword evidence="1" id="KW-0732">Signal</keyword>
<evidence type="ECO:0000313" key="4">
    <source>
        <dbReference type="Proteomes" id="UP000255334"/>
    </source>
</evidence>
<dbReference type="AlphaFoldDB" id="A0A370XC63"/>
<feature type="domain" description="PapC-like C-terminal" evidence="2">
    <location>
        <begin position="705"/>
        <end position="763"/>
    </location>
</feature>
<dbReference type="InterPro" id="IPR025949">
    <property type="entry name" value="PapC-like_C"/>
</dbReference>
<dbReference type="Pfam" id="PF00577">
    <property type="entry name" value="Usher"/>
    <property type="match status" value="2"/>
</dbReference>
<organism evidence="3 4">
    <name type="scientific">Dyella psychrodurans</name>
    <dbReference type="NCBI Taxonomy" id="1927960"/>
    <lineage>
        <taxon>Bacteria</taxon>
        <taxon>Pseudomonadati</taxon>
        <taxon>Pseudomonadota</taxon>
        <taxon>Gammaproteobacteria</taxon>
        <taxon>Lysobacterales</taxon>
        <taxon>Rhodanobacteraceae</taxon>
        <taxon>Dyella</taxon>
    </lineage>
</organism>
<keyword evidence="4" id="KW-1185">Reference proteome</keyword>
<gene>
    <name evidence="3" type="ORF">DWU99_00880</name>
</gene>
<dbReference type="GO" id="GO:0015473">
    <property type="term" value="F:fimbrial usher porin activity"/>
    <property type="evidence" value="ECO:0007669"/>
    <property type="project" value="InterPro"/>
</dbReference>
<evidence type="ECO:0000259" key="2">
    <source>
        <dbReference type="Pfam" id="PF13953"/>
    </source>
</evidence>
<dbReference type="Gene3D" id="2.60.40.2070">
    <property type="match status" value="1"/>
</dbReference>
<comment type="caution">
    <text evidence="3">The sequence shown here is derived from an EMBL/GenBank/DDBJ whole genome shotgun (WGS) entry which is preliminary data.</text>
</comment>
<evidence type="ECO:0000256" key="1">
    <source>
        <dbReference type="SAM" id="SignalP"/>
    </source>
</evidence>
<feature type="chain" id="PRO_5016638518" evidence="1">
    <location>
        <begin position="28"/>
        <end position="784"/>
    </location>
</feature>
<dbReference type="PANTHER" id="PTHR30451:SF5">
    <property type="entry name" value="SLR0019 PROTEIN"/>
    <property type="match status" value="1"/>
</dbReference>
<dbReference type="GO" id="GO:0009279">
    <property type="term" value="C:cell outer membrane"/>
    <property type="evidence" value="ECO:0007669"/>
    <property type="project" value="TreeGrafter"/>
</dbReference>
<dbReference type="InterPro" id="IPR000015">
    <property type="entry name" value="Fimb_usher"/>
</dbReference>
<dbReference type="InterPro" id="IPR043142">
    <property type="entry name" value="PapC-like_C_sf"/>
</dbReference>
<feature type="signal peptide" evidence="1">
    <location>
        <begin position="1"/>
        <end position="27"/>
    </location>
</feature>
<sequence>MPIRATRTRLRALLAALFLVLSLPAQATTPGAAGADRVWLDTTMNGRAVGQAVEYVQHGVVLSAPAATWSGLSVILKPGETGALTNVQLGLTCTIDTPNQAVACTGPAARFPLEKVGAALHAALPTTPNALGLLLGYDLAVARTPTSTSWSSSQDARFVTPWGVLESTGQLDDTASQGLLYKRGLTTWTTDWASKRLTFQAGDIATNPVANLSSALLGGVRLASDPSLDPSSPSYPIPVIGGVAVGPSKIDAYLNAAPLGTVAQVGQGGYQLATPVAAGGANAMTLVATDAFGRQTTITDSFYVSPTLLRPGLDRWDVDVGEARVDGGDTYTTPGLSASYQRGLSDHWTIQGATQSTAAAHNLIVGAITGGRWGTADLTVGASTGGAGGSVEGAPSTTSGAGRLVNMDYSYVGRHFQVGFGESLMSRGWWDLAQGNYAPNERGLITQRQSTVTLGWTPTPDLQVQGTYARVAMRSGSTQGRSDLRATWSHNAMTIALDLEHASRDNVVVLSASIPLGHNISVNAQALDDERQGASGQVEAMGTWTRGDTLGQWDSTVDRTAAGTVTSSEHVMWRNDHIQDDATISTIGNQVSESNTVSGALWMGSGAYLQTVQPVYDAFAVVRVPGVKGVRVYLENRLMGRTNANGTLVVAPLTSLSANSIRIAAEDLPIGVDVKDVVQTAVPNRKSGTLIVFQIAGQTAREFVLSDAQGHHLPVGSAVTAHATKVPEDTVVGNDGVVYLEDTVQGASIDVDLGNDRTCRATIPTPLPKPDAITPLTCHAGGTK</sequence>
<dbReference type="OrthoDB" id="8587at2"/>
<accession>A0A370XC63</accession>
<dbReference type="Proteomes" id="UP000255334">
    <property type="component" value="Unassembled WGS sequence"/>
</dbReference>
<dbReference type="Gene3D" id="2.60.40.2610">
    <property type="entry name" value="Outer membrane usher protein FimD, plug domain"/>
    <property type="match status" value="1"/>
</dbReference>
<reference evidence="3 4" key="1">
    <citation type="submission" date="2018-07" db="EMBL/GenBank/DDBJ databases">
        <title>Dyella monticola sp. nov. and Dyella psychrodurans sp. nov. isolated from monsoon evergreen broad-leaved forest soil of Dinghu Mountain, China.</title>
        <authorList>
            <person name="Gao Z."/>
            <person name="Qiu L."/>
        </authorList>
    </citation>
    <scope>NUCLEOTIDE SEQUENCE [LARGE SCALE GENOMIC DNA]</scope>
    <source>
        <strain evidence="3 4">4MSK11</strain>
    </source>
</reference>
<evidence type="ECO:0000313" key="3">
    <source>
        <dbReference type="EMBL" id="RDS85860.1"/>
    </source>
</evidence>
<protein>
    <submittedName>
        <fullName evidence="3">Fimbrial biogenesis outer membrane usher protein</fullName>
    </submittedName>
</protein>
<dbReference type="RefSeq" id="WP_115476111.1">
    <property type="nucleotide sequence ID" value="NZ_QRBF01000001.1"/>
</dbReference>
<dbReference type="Pfam" id="PF13953">
    <property type="entry name" value="PapC_C"/>
    <property type="match status" value="1"/>
</dbReference>
<dbReference type="EMBL" id="QRBF01000001">
    <property type="protein sequence ID" value="RDS85860.1"/>
    <property type="molecule type" value="Genomic_DNA"/>
</dbReference>
<dbReference type="GO" id="GO:0009297">
    <property type="term" value="P:pilus assembly"/>
    <property type="evidence" value="ECO:0007669"/>
    <property type="project" value="InterPro"/>
</dbReference>
<dbReference type="PANTHER" id="PTHR30451">
    <property type="entry name" value="OUTER MEMBRANE USHER PROTEIN"/>
    <property type="match status" value="1"/>
</dbReference>
<dbReference type="InterPro" id="IPR042186">
    <property type="entry name" value="FimD_plug_dom"/>
</dbReference>
<name>A0A370XC63_9GAMM</name>
<proteinExistence type="predicted"/>